<protein>
    <submittedName>
        <fullName evidence="2">DNA-binding protein</fullName>
    </submittedName>
</protein>
<dbReference type="Gene3D" id="2.40.50.140">
    <property type="entry name" value="Nucleic acid-binding proteins"/>
    <property type="match status" value="1"/>
</dbReference>
<keyword evidence="2" id="KW-0238">DNA-binding</keyword>
<feature type="compositionally biased region" description="Basic and acidic residues" evidence="1">
    <location>
        <begin position="218"/>
        <end position="236"/>
    </location>
</feature>
<name>A0A3A6QBR8_9EURY</name>
<sequence>MATSDSQTRQGATVPDREVAKHVFAAELNEATYTFKTSQDERAPVYLALPTGERANRVCVMGTVTDVEDVGTDDQEYLRVRVVDPTGTFWVYAGQYQHEALKKLKKIQPPEFLTVIGKPRTYKTDDGTINVSLVPEDVGIVDVKTRNSWVFEAARRTLERVGSARETSPKVAALAREQYGHDGSYFAHVAAFALQNLLDGDDSAANLDEETIEERLEEAEAKGYDVDGKKPEQESK</sequence>
<comment type="caution">
    <text evidence="2">The sequence shown here is derived from an EMBL/GenBank/DDBJ whole genome shotgun (WGS) entry which is preliminary data.</text>
</comment>
<feature type="region of interest" description="Disordered" evidence="1">
    <location>
        <begin position="217"/>
        <end position="236"/>
    </location>
</feature>
<evidence type="ECO:0000313" key="2">
    <source>
        <dbReference type="EMBL" id="RJX50589.1"/>
    </source>
</evidence>
<dbReference type="RefSeq" id="WP_120083777.1">
    <property type="nucleotide sequence ID" value="NZ_QMDW01000005.1"/>
</dbReference>
<reference evidence="2 3" key="1">
    <citation type="submission" date="2018-06" db="EMBL/GenBank/DDBJ databases">
        <title>Halonotius sp. F13-13 a new haloarchaeeon isolated from a solar saltern from Isla Cristina, Huelva, Spain.</title>
        <authorList>
            <person name="Duran-Viseras A."/>
            <person name="Sanchez-Porro C."/>
            <person name="Ventosa A."/>
        </authorList>
    </citation>
    <scope>NUCLEOTIDE SEQUENCE [LARGE SCALE GENOMIC DNA]</scope>
    <source>
        <strain evidence="2 3">CECT 7525</strain>
    </source>
</reference>
<dbReference type="GO" id="GO:0003677">
    <property type="term" value="F:DNA binding"/>
    <property type="evidence" value="ECO:0007669"/>
    <property type="project" value="UniProtKB-KW"/>
</dbReference>
<evidence type="ECO:0000256" key="1">
    <source>
        <dbReference type="SAM" id="MobiDB-lite"/>
    </source>
</evidence>
<proteinExistence type="predicted"/>
<organism evidence="2 3">
    <name type="scientific">Halonotius pteroides</name>
    <dbReference type="NCBI Taxonomy" id="268735"/>
    <lineage>
        <taxon>Archaea</taxon>
        <taxon>Methanobacteriati</taxon>
        <taxon>Methanobacteriota</taxon>
        <taxon>Stenosarchaea group</taxon>
        <taxon>Halobacteria</taxon>
        <taxon>Halobacteriales</taxon>
        <taxon>Haloferacaceae</taxon>
        <taxon>Halonotius</taxon>
    </lineage>
</organism>
<dbReference type="Proteomes" id="UP000281564">
    <property type="component" value="Unassembled WGS sequence"/>
</dbReference>
<dbReference type="EMBL" id="QMDW01000005">
    <property type="protein sequence ID" value="RJX50589.1"/>
    <property type="molecule type" value="Genomic_DNA"/>
</dbReference>
<keyword evidence="3" id="KW-1185">Reference proteome</keyword>
<dbReference type="OrthoDB" id="350451at2157"/>
<evidence type="ECO:0000313" key="3">
    <source>
        <dbReference type="Proteomes" id="UP000281564"/>
    </source>
</evidence>
<gene>
    <name evidence="2" type="ORF">DP106_04805</name>
</gene>
<dbReference type="InterPro" id="IPR012340">
    <property type="entry name" value="NA-bd_OB-fold"/>
</dbReference>
<dbReference type="AlphaFoldDB" id="A0A3A6QBR8"/>
<accession>A0A3A6QBR8</accession>